<dbReference type="GO" id="GO:0008658">
    <property type="term" value="F:penicillin binding"/>
    <property type="evidence" value="ECO:0007669"/>
    <property type="project" value="InterPro"/>
</dbReference>
<dbReference type="AlphaFoldDB" id="A0A9D0ZDR9"/>
<comment type="subcellular location">
    <subcellularLocation>
        <location evidence="2">Cell membrane</location>
    </subcellularLocation>
    <subcellularLocation>
        <location evidence="1">Membrane</location>
        <topology evidence="1">Single-pass membrane protein</topology>
    </subcellularLocation>
</comment>
<evidence type="ECO:0000256" key="2">
    <source>
        <dbReference type="ARBA" id="ARBA00004236"/>
    </source>
</evidence>
<comment type="similarity">
    <text evidence="3">Belongs to the transpeptidase family.</text>
</comment>
<reference evidence="14" key="2">
    <citation type="journal article" date="2021" name="PeerJ">
        <title>Extensive microbial diversity within the chicken gut microbiome revealed by metagenomics and culture.</title>
        <authorList>
            <person name="Gilroy R."/>
            <person name="Ravi A."/>
            <person name="Getino M."/>
            <person name="Pursley I."/>
            <person name="Horton D.L."/>
            <person name="Alikhan N.F."/>
            <person name="Baker D."/>
            <person name="Gharbi K."/>
            <person name="Hall N."/>
            <person name="Watson M."/>
            <person name="Adriaenssens E.M."/>
            <person name="Foster-Nyarko E."/>
            <person name="Jarju S."/>
            <person name="Secka A."/>
            <person name="Antonio M."/>
            <person name="Oren A."/>
            <person name="Chaudhuri R.R."/>
            <person name="La Ragione R."/>
            <person name="Hildebrand F."/>
            <person name="Pallen M.J."/>
        </authorList>
    </citation>
    <scope>NUCLEOTIDE SEQUENCE</scope>
    <source>
        <strain evidence="14">ChiSxjej2B14-6234</strain>
    </source>
</reference>
<evidence type="ECO:0000256" key="9">
    <source>
        <dbReference type="ARBA" id="ARBA00023136"/>
    </source>
</evidence>
<dbReference type="InterPro" id="IPR005311">
    <property type="entry name" value="PBP_dimer"/>
</dbReference>
<evidence type="ECO:0000256" key="3">
    <source>
        <dbReference type="ARBA" id="ARBA00007171"/>
    </source>
</evidence>
<keyword evidence="9 11" id="KW-0472">Membrane</keyword>
<feature type="domain" description="Penicillin-binding protein transpeptidase" evidence="12">
    <location>
        <begin position="387"/>
        <end position="552"/>
    </location>
</feature>
<keyword evidence="8 11" id="KW-1133">Transmembrane helix</keyword>
<dbReference type="GO" id="GO:0071555">
    <property type="term" value="P:cell wall organization"/>
    <property type="evidence" value="ECO:0007669"/>
    <property type="project" value="UniProtKB-KW"/>
</dbReference>
<sequence length="832" mass="92647">MSKYKGRYIFLGVFTALLFVILIVQLANLQIRNGDIYAEEASGKKTKTFSSRGDRGTITDVNSMTLAYDEKIYNVQFYRDTSWDPGVDADGNQISANQRYTESLLETIEIVERYGGTINSSFSLVYNESTGLWEFNWGNVSDSVKEAREAMWRSNFYVSSYDQQELFSRLCSTYKIPDTLTLEEKIQVLGIWETMQMNAFLGEPIIIAADVSWETVIEIETRALTLDGISIGVSTKRVYPNNTLASHVLGYVGKIQSNEQYTTSLRDKGYSLNDLIGLDGVEKTMEDWLTPNLTERQGKRIVEVDRYGTVSRELSSTEPRNGNNVKLTIDSGLQRVAEAALEETIEQIREAQEKAMRDPGWLDNNKEELQGTDRDFDTDPIDLAEKGAIVVIDMEGRVLALASYPPYDPNAFIAGGDAAVDILLDPRNPLLNYAIGSRDTPGSIFKMVTSTAALATGLLEPYEQISDMGYFTKYDDTNPPKCWVNINAISRHANQTIVEGLNHSCNYFFYELSSRLYEAGNDDLYRYAALYGLTSLTGIELPGELRSYVGSQTTLYDPQKAIGASEQATWRPYLVANQIKNHLNNIAEERGMSFDQAKLETAVKSLMDMAVAQPQGTWVRNIRTILMEELDMSRELVYLQAVVGDIFLALNEIKWGGSEAIMCGVGQSITSVTPVALARYVAAIANNGTVYDLTLIDSITSPEGEVLSESQPVVAAELTEAKPYLTLLRQGMKGVVDDGGTASSYFSKFEYLDEIAVKTGTAEKTKIDLENNGWMVGFAPYENPEIAVVVYIPNGYGGARVSPAMIEIMQYYLDQRDITVNETMPASNWLAY</sequence>
<gene>
    <name evidence="14" type="ORF">IAB73_10455</name>
</gene>
<dbReference type="SUPFAM" id="SSF56519">
    <property type="entry name" value="Penicillin binding protein dimerisation domain"/>
    <property type="match status" value="1"/>
</dbReference>
<feature type="transmembrane region" description="Helical" evidence="11">
    <location>
        <begin position="7"/>
        <end position="27"/>
    </location>
</feature>
<comment type="caution">
    <text evidence="14">The sequence shown here is derived from an EMBL/GenBank/DDBJ whole genome shotgun (WGS) entry which is preliminary data.</text>
</comment>
<evidence type="ECO:0000256" key="7">
    <source>
        <dbReference type="ARBA" id="ARBA00022984"/>
    </source>
</evidence>
<evidence type="ECO:0000313" key="15">
    <source>
        <dbReference type="Proteomes" id="UP000886887"/>
    </source>
</evidence>
<evidence type="ECO:0000256" key="1">
    <source>
        <dbReference type="ARBA" id="ARBA00004167"/>
    </source>
</evidence>
<evidence type="ECO:0000256" key="10">
    <source>
        <dbReference type="ARBA" id="ARBA00023316"/>
    </source>
</evidence>
<evidence type="ECO:0000313" key="14">
    <source>
        <dbReference type="EMBL" id="HIQ72613.1"/>
    </source>
</evidence>
<dbReference type="PANTHER" id="PTHR30627">
    <property type="entry name" value="PEPTIDOGLYCAN D,D-TRANSPEPTIDASE"/>
    <property type="match status" value="1"/>
</dbReference>
<evidence type="ECO:0000259" key="13">
    <source>
        <dbReference type="Pfam" id="PF03717"/>
    </source>
</evidence>
<dbReference type="Proteomes" id="UP000886887">
    <property type="component" value="Unassembled WGS sequence"/>
</dbReference>
<dbReference type="InterPro" id="IPR036138">
    <property type="entry name" value="PBP_dimer_sf"/>
</dbReference>
<protein>
    <recommendedName>
        <fullName evidence="16">Penicillin-binding protein</fullName>
    </recommendedName>
</protein>
<accession>A0A9D0ZDR9</accession>
<dbReference type="Pfam" id="PF00905">
    <property type="entry name" value="Transpeptidase"/>
    <property type="match status" value="2"/>
</dbReference>
<proteinExistence type="inferred from homology"/>
<dbReference type="PANTHER" id="PTHR30627:SF2">
    <property type="entry name" value="PEPTIDOGLYCAN D,D-TRANSPEPTIDASE MRDA"/>
    <property type="match status" value="1"/>
</dbReference>
<keyword evidence="4" id="KW-1003">Cell membrane</keyword>
<evidence type="ECO:0000259" key="12">
    <source>
        <dbReference type="Pfam" id="PF00905"/>
    </source>
</evidence>
<evidence type="ECO:0000256" key="8">
    <source>
        <dbReference type="ARBA" id="ARBA00022989"/>
    </source>
</evidence>
<keyword evidence="5 11" id="KW-0812">Transmembrane</keyword>
<evidence type="ECO:0000256" key="11">
    <source>
        <dbReference type="SAM" id="Phobius"/>
    </source>
</evidence>
<evidence type="ECO:0000256" key="6">
    <source>
        <dbReference type="ARBA" id="ARBA00022960"/>
    </source>
</evidence>
<feature type="domain" description="Penicillin-binding protein transpeptidase" evidence="12">
    <location>
        <begin position="654"/>
        <end position="809"/>
    </location>
</feature>
<dbReference type="Pfam" id="PF03717">
    <property type="entry name" value="PBP_dimer"/>
    <property type="match status" value="1"/>
</dbReference>
<keyword evidence="10" id="KW-0961">Cell wall biogenesis/degradation</keyword>
<name>A0A9D0ZDR9_9FIRM</name>
<reference evidence="14" key="1">
    <citation type="submission" date="2020-10" db="EMBL/GenBank/DDBJ databases">
        <authorList>
            <person name="Gilroy R."/>
        </authorList>
    </citation>
    <scope>NUCLEOTIDE SEQUENCE</scope>
    <source>
        <strain evidence="14">ChiSxjej2B14-6234</strain>
    </source>
</reference>
<dbReference type="Gene3D" id="3.90.1310.10">
    <property type="entry name" value="Penicillin-binding protein 2a (Domain 2)"/>
    <property type="match status" value="1"/>
</dbReference>
<dbReference type="Gene3D" id="3.40.710.10">
    <property type="entry name" value="DD-peptidase/beta-lactamase superfamily"/>
    <property type="match status" value="1"/>
</dbReference>
<dbReference type="GO" id="GO:0005886">
    <property type="term" value="C:plasma membrane"/>
    <property type="evidence" value="ECO:0007669"/>
    <property type="project" value="UniProtKB-SubCell"/>
</dbReference>
<dbReference type="SUPFAM" id="SSF56601">
    <property type="entry name" value="beta-lactamase/transpeptidase-like"/>
    <property type="match status" value="1"/>
</dbReference>
<evidence type="ECO:0008006" key="16">
    <source>
        <dbReference type="Google" id="ProtNLM"/>
    </source>
</evidence>
<dbReference type="EMBL" id="DVFJ01000036">
    <property type="protein sequence ID" value="HIQ72613.1"/>
    <property type="molecule type" value="Genomic_DNA"/>
</dbReference>
<organism evidence="14 15">
    <name type="scientific">Candidatus Onthenecus intestinigallinarum</name>
    <dbReference type="NCBI Taxonomy" id="2840875"/>
    <lineage>
        <taxon>Bacteria</taxon>
        <taxon>Bacillati</taxon>
        <taxon>Bacillota</taxon>
        <taxon>Clostridia</taxon>
        <taxon>Eubacteriales</taxon>
        <taxon>Candidatus Onthenecus</taxon>
    </lineage>
</organism>
<dbReference type="GO" id="GO:0071972">
    <property type="term" value="F:peptidoglycan L,D-transpeptidase activity"/>
    <property type="evidence" value="ECO:0007669"/>
    <property type="project" value="TreeGrafter"/>
</dbReference>
<keyword evidence="7" id="KW-0573">Peptidoglycan synthesis</keyword>
<dbReference type="InterPro" id="IPR001460">
    <property type="entry name" value="PCN-bd_Tpept"/>
</dbReference>
<dbReference type="InterPro" id="IPR050515">
    <property type="entry name" value="Beta-lactam/transpept"/>
</dbReference>
<dbReference type="InterPro" id="IPR012338">
    <property type="entry name" value="Beta-lactam/transpept-like"/>
</dbReference>
<dbReference type="GO" id="GO:0008360">
    <property type="term" value="P:regulation of cell shape"/>
    <property type="evidence" value="ECO:0007669"/>
    <property type="project" value="UniProtKB-KW"/>
</dbReference>
<feature type="domain" description="Penicillin-binding protein dimerisation" evidence="13">
    <location>
        <begin position="53"/>
        <end position="314"/>
    </location>
</feature>
<keyword evidence="6" id="KW-0133">Cell shape</keyword>
<evidence type="ECO:0000256" key="5">
    <source>
        <dbReference type="ARBA" id="ARBA00022692"/>
    </source>
</evidence>
<evidence type="ECO:0000256" key="4">
    <source>
        <dbReference type="ARBA" id="ARBA00022475"/>
    </source>
</evidence>
<dbReference type="GO" id="GO:0009252">
    <property type="term" value="P:peptidoglycan biosynthetic process"/>
    <property type="evidence" value="ECO:0007669"/>
    <property type="project" value="UniProtKB-KW"/>
</dbReference>